<dbReference type="PANTHER" id="PTHR12083">
    <property type="entry name" value="BIFUNCTIONAL POLYNUCLEOTIDE PHOSPHATASE/KINASE"/>
    <property type="match status" value="1"/>
</dbReference>
<dbReference type="SUPFAM" id="SSF52540">
    <property type="entry name" value="P-loop containing nucleoside triphosphate hydrolases"/>
    <property type="match status" value="1"/>
</dbReference>
<accession>A0ABV9I9H1</accession>
<dbReference type="Gene3D" id="3.40.50.300">
    <property type="entry name" value="P-loop containing nucleotide triphosphate hydrolases"/>
    <property type="match status" value="1"/>
</dbReference>
<dbReference type="EMBL" id="JBHSEI010000007">
    <property type="protein sequence ID" value="MFC4638844.1"/>
    <property type="molecule type" value="Genomic_DNA"/>
</dbReference>
<dbReference type="InterPro" id="IPR027417">
    <property type="entry name" value="P-loop_NTPase"/>
</dbReference>
<keyword evidence="2" id="KW-1185">Reference proteome</keyword>
<name>A0ABV9I9H1_9DEIO</name>
<proteinExistence type="predicted"/>
<dbReference type="Pfam" id="PF13671">
    <property type="entry name" value="AAA_33"/>
    <property type="match status" value="1"/>
</dbReference>
<reference evidence="2" key="1">
    <citation type="journal article" date="2019" name="Int. J. Syst. Evol. Microbiol.">
        <title>The Global Catalogue of Microorganisms (GCM) 10K type strain sequencing project: providing services to taxonomists for standard genome sequencing and annotation.</title>
        <authorList>
            <consortium name="The Broad Institute Genomics Platform"/>
            <consortium name="The Broad Institute Genome Sequencing Center for Infectious Disease"/>
            <person name="Wu L."/>
            <person name="Ma J."/>
        </authorList>
    </citation>
    <scope>NUCLEOTIDE SEQUENCE [LARGE SCALE GENOMIC DNA]</scope>
    <source>
        <strain evidence="2">CCUG 55995</strain>
    </source>
</reference>
<sequence>MEDDIQAEPPPVPDRHALELVVLVGLPGSGKTTFFRERFAGTHAHVSKDRFPNNRNKARRQQQLLEEALSHGTSVVLDNTNPTVADRADAIRLARIYGAGVTGYVFVRDLPAAIERNASRQGRARVPDVAIYAAAKRWQTPTPDEGFDSLFSVRLTPEGTFDIGPPEPSQAPPRR</sequence>
<evidence type="ECO:0000313" key="1">
    <source>
        <dbReference type="EMBL" id="MFC4638844.1"/>
    </source>
</evidence>
<comment type="caution">
    <text evidence="1">The sequence shown here is derived from an EMBL/GenBank/DDBJ whole genome shotgun (WGS) entry which is preliminary data.</text>
</comment>
<evidence type="ECO:0000313" key="2">
    <source>
        <dbReference type="Proteomes" id="UP001595952"/>
    </source>
</evidence>
<dbReference type="Proteomes" id="UP001595952">
    <property type="component" value="Unassembled WGS sequence"/>
</dbReference>
<gene>
    <name evidence="1" type="ORF">ACFO0D_10885</name>
</gene>
<protein>
    <submittedName>
        <fullName evidence="1">AAA family ATPase</fullName>
    </submittedName>
</protein>
<dbReference type="PANTHER" id="PTHR12083:SF9">
    <property type="entry name" value="BIFUNCTIONAL POLYNUCLEOTIDE PHOSPHATASE_KINASE"/>
    <property type="match status" value="1"/>
</dbReference>
<organism evidence="1 2">
    <name type="scientific">Deinococcus hohokamensis</name>
    <dbReference type="NCBI Taxonomy" id="309883"/>
    <lineage>
        <taxon>Bacteria</taxon>
        <taxon>Thermotogati</taxon>
        <taxon>Deinococcota</taxon>
        <taxon>Deinococci</taxon>
        <taxon>Deinococcales</taxon>
        <taxon>Deinococcaceae</taxon>
        <taxon>Deinococcus</taxon>
    </lineage>
</organism>
<dbReference type="RefSeq" id="WP_380061847.1">
    <property type="nucleotide sequence ID" value="NZ_JBHSEI010000007.1"/>
</dbReference>